<gene>
    <name evidence="6" type="ORF">BLA29_012391</name>
</gene>
<dbReference type="Proteomes" id="UP000194236">
    <property type="component" value="Unassembled WGS sequence"/>
</dbReference>
<dbReference type="AlphaFoldDB" id="A0A1Y3AVB2"/>
<name>A0A1Y3AVB2_EURMA</name>
<evidence type="ECO:0000256" key="4">
    <source>
        <dbReference type="RuleBase" id="RU369042"/>
    </source>
</evidence>
<dbReference type="GO" id="GO:0000712">
    <property type="term" value="P:resolution of meiotic recombination intermediates"/>
    <property type="evidence" value="ECO:0007669"/>
    <property type="project" value="TreeGrafter"/>
</dbReference>
<dbReference type="GO" id="GO:0000727">
    <property type="term" value="P:double-strand break repair via break-induced replication"/>
    <property type="evidence" value="ECO:0007669"/>
    <property type="project" value="UniProtKB-UniRule"/>
</dbReference>
<reference evidence="6 7" key="1">
    <citation type="submission" date="2017-03" db="EMBL/GenBank/DDBJ databases">
        <title>Genome Survey of Euroglyphus maynei.</title>
        <authorList>
            <person name="Arlian L.G."/>
            <person name="Morgan M.S."/>
            <person name="Rider S.D."/>
        </authorList>
    </citation>
    <scope>NUCLEOTIDE SEQUENCE [LARGE SCALE GENOMIC DNA]</scope>
    <source>
        <strain evidence="6">Arlian Lab</strain>
        <tissue evidence="6">Whole body</tissue>
    </source>
</reference>
<evidence type="ECO:0000259" key="5">
    <source>
        <dbReference type="SMART" id="SM00891"/>
    </source>
</evidence>
<feature type="domain" description="ERCC4" evidence="5">
    <location>
        <begin position="25"/>
        <end position="140"/>
    </location>
</feature>
<dbReference type="InterPro" id="IPR006166">
    <property type="entry name" value="ERCC4_domain"/>
</dbReference>
<keyword evidence="4" id="KW-0460">Magnesium</keyword>
<dbReference type="CDD" id="cd20074">
    <property type="entry name" value="XPF_nuclease_Mus81"/>
    <property type="match status" value="1"/>
</dbReference>
<evidence type="ECO:0000313" key="7">
    <source>
        <dbReference type="Proteomes" id="UP000194236"/>
    </source>
</evidence>
<dbReference type="GO" id="GO:0008821">
    <property type="term" value="F:crossover junction DNA endonuclease activity"/>
    <property type="evidence" value="ECO:0007669"/>
    <property type="project" value="UniProtKB-UniRule"/>
</dbReference>
<keyword evidence="4" id="KW-0479">Metal-binding</keyword>
<dbReference type="SUPFAM" id="SSF52980">
    <property type="entry name" value="Restriction endonuclease-like"/>
    <property type="match status" value="1"/>
</dbReference>
<dbReference type="GO" id="GO:0046872">
    <property type="term" value="F:metal ion binding"/>
    <property type="evidence" value="ECO:0007669"/>
    <property type="project" value="UniProtKB-UniRule"/>
</dbReference>
<dbReference type="PANTHER" id="PTHR13451">
    <property type="entry name" value="CLASS II CROSSOVER JUNCTION ENDONUCLEASE MUS81"/>
    <property type="match status" value="1"/>
</dbReference>
<dbReference type="InterPro" id="IPR033309">
    <property type="entry name" value="Mus81"/>
</dbReference>
<sequence>MRNSTEAIQTSCQNFILEAGTYEIILCIDTRERYSDRQGTQNRTAFPVALQQKGIPIEIRTLPLGDFVWIAREKIKPSSEATNVQQQNQVRRELVLDYIIERKRIDDLASSIKGHRWHEQKFRLRNSGIRNPMYLIEYFGKRSRKQDHGFLPAATLEQAISNCEIDGFEIKLTDSFDETV</sequence>
<dbReference type="GO" id="GO:0048257">
    <property type="term" value="F:3'-flap endonuclease activity"/>
    <property type="evidence" value="ECO:0007669"/>
    <property type="project" value="TreeGrafter"/>
</dbReference>
<dbReference type="Gene3D" id="3.40.50.10130">
    <property type="match status" value="1"/>
</dbReference>
<comment type="function">
    <text evidence="4">Interacts with EME1 to form a DNA structure-specific endonuclease with substrate preference for branched DNA structures with a 5'-end at the branch nick. Typical substrates include 3'-flap structures, D-loops, replication forks and nicked Holliday junctions. May be required in mitosis for the processing of stalled or collapsed replication fork intermediates. May be required in meiosis for the repair of meiosis-specific double strand breaks subsequent to single-end invasion (SEI).</text>
</comment>
<keyword evidence="4" id="KW-0540">Nuclease</keyword>
<dbReference type="GO" id="GO:0003677">
    <property type="term" value="F:DNA binding"/>
    <property type="evidence" value="ECO:0007669"/>
    <property type="project" value="UniProtKB-UniRule"/>
</dbReference>
<keyword evidence="3" id="KW-0469">Meiosis</keyword>
<feature type="non-terminal residue" evidence="6">
    <location>
        <position position="180"/>
    </location>
</feature>
<dbReference type="OrthoDB" id="5963188at2759"/>
<comment type="subunit">
    <text evidence="4">Interacts with EME1.</text>
</comment>
<comment type="subcellular location">
    <subcellularLocation>
        <location evidence="4">Nucleus</location>
    </subcellularLocation>
</comment>
<protein>
    <recommendedName>
        <fullName evidence="1 4">Crossover junction endonuclease MUS81</fullName>
        <ecNumber evidence="4">3.1.22.-</ecNumber>
    </recommendedName>
</protein>
<organism evidence="6 7">
    <name type="scientific">Euroglyphus maynei</name>
    <name type="common">Mayne's house dust mite</name>
    <dbReference type="NCBI Taxonomy" id="6958"/>
    <lineage>
        <taxon>Eukaryota</taxon>
        <taxon>Metazoa</taxon>
        <taxon>Ecdysozoa</taxon>
        <taxon>Arthropoda</taxon>
        <taxon>Chelicerata</taxon>
        <taxon>Arachnida</taxon>
        <taxon>Acari</taxon>
        <taxon>Acariformes</taxon>
        <taxon>Sarcoptiformes</taxon>
        <taxon>Astigmata</taxon>
        <taxon>Psoroptidia</taxon>
        <taxon>Analgoidea</taxon>
        <taxon>Pyroglyphidae</taxon>
        <taxon>Pyroglyphinae</taxon>
        <taxon>Euroglyphus</taxon>
    </lineage>
</organism>
<comment type="cofactor">
    <cofactor evidence="4">
        <name>Mg(2+)</name>
        <dbReference type="ChEBI" id="CHEBI:18420"/>
    </cofactor>
</comment>
<dbReference type="SMART" id="SM00891">
    <property type="entry name" value="ERCC4"/>
    <property type="match status" value="1"/>
</dbReference>
<dbReference type="InterPro" id="IPR047416">
    <property type="entry name" value="XPF_nuclease_Mus81"/>
</dbReference>
<evidence type="ECO:0000256" key="2">
    <source>
        <dbReference type="ARBA" id="ARBA00022801"/>
    </source>
</evidence>
<keyword evidence="7" id="KW-1185">Reference proteome</keyword>
<keyword evidence="4" id="KW-0539">Nucleus</keyword>
<dbReference type="GO" id="GO:0005634">
    <property type="term" value="C:nucleus"/>
    <property type="evidence" value="ECO:0007669"/>
    <property type="project" value="UniProtKB-SubCell"/>
</dbReference>
<accession>A0A1Y3AVB2</accession>
<dbReference type="GO" id="GO:0031573">
    <property type="term" value="P:mitotic intra-S DNA damage checkpoint signaling"/>
    <property type="evidence" value="ECO:0007669"/>
    <property type="project" value="TreeGrafter"/>
</dbReference>
<evidence type="ECO:0000256" key="1">
    <source>
        <dbReference type="ARBA" id="ARBA00017114"/>
    </source>
</evidence>
<dbReference type="FunFam" id="3.40.50.10130:FF:000005">
    <property type="entry name" value="crossover junction endonuclease MUS81 isoform X1"/>
    <property type="match status" value="1"/>
</dbReference>
<dbReference type="Pfam" id="PF02732">
    <property type="entry name" value="ERCC4"/>
    <property type="match status" value="1"/>
</dbReference>
<dbReference type="PANTHER" id="PTHR13451:SF0">
    <property type="entry name" value="CROSSOVER JUNCTION ENDONUCLEASE MUS81"/>
    <property type="match status" value="1"/>
</dbReference>
<dbReference type="InterPro" id="IPR011335">
    <property type="entry name" value="Restrct_endonuc-II-like"/>
</dbReference>
<keyword evidence="4" id="KW-0233">DNA recombination</keyword>
<keyword evidence="4" id="KW-0234">DNA repair</keyword>
<comment type="similarity">
    <text evidence="4">Belongs to the XPF family.</text>
</comment>
<keyword evidence="4" id="KW-0227">DNA damage</keyword>
<dbReference type="GO" id="GO:0048476">
    <property type="term" value="C:Holliday junction resolvase complex"/>
    <property type="evidence" value="ECO:0007669"/>
    <property type="project" value="UniProtKB-UniRule"/>
</dbReference>
<keyword evidence="4" id="KW-0255">Endonuclease</keyword>
<dbReference type="EMBL" id="MUJZ01060161">
    <property type="protein sequence ID" value="OTF71603.1"/>
    <property type="molecule type" value="Genomic_DNA"/>
</dbReference>
<evidence type="ECO:0000313" key="6">
    <source>
        <dbReference type="EMBL" id="OTF71603.1"/>
    </source>
</evidence>
<comment type="caution">
    <text evidence="6">The sequence shown here is derived from an EMBL/GenBank/DDBJ whole genome shotgun (WGS) entry which is preliminary data.</text>
</comment>
<keyword evidence="2 4" id="KW-0378">Hydrolase</keyword>
<proteinExistence type="inferred from homology"/>
<dbReference type="EC" id="3.1.22.-" evidence="4"/>
<dbReference type="GO" id="GO:0006308">
    <property type="term" value="P:DNA catabolic process"/>
    <property type="evidence" value="ECO:0007669"/>
    <property type="project" value="UniProtKB-UniRule"/>
</dbReference>
<evidence type="ECO:0000256" key="3">
    <source>
        <dbReference type="ARBA" id="ARBA00023254"/>
    </source>
</evidence>